<dbReference type="RefSeq" id="WP_052267241.1">
    <property type="nucleotide sequence ID" value="NZ_CP010310.2"/>
</dbReference>
<feature type="region of interest" description="Disordered" evidence="1">
    <location>
        <begin position="192"/>
        <end position="232"/>
    </location>
</feature>
<accession>A0AAJ5CYH9</accession>
<dbReference type="EMBL" id="UGSJ01000001">
    <property type="protein sequence ID" value="SUA88565.1"/>
    <property type="molecule type" value="Genomic_DNA"/>
</dbReference>
<evidence type="ECO:0000313" key="3">
    <source>
        <dbReference type="Proteomes" id="UP000254589"/>
    </source>
</evidence>
<reference evidence="2 3" key="1">
    <citation type="submission" date="2018-06" db="EMBL/GenBank/DDBJ databases">
        <authorList>
            <consortium name="Pathogen Informatics"/>
            <person name="Doyle S."/>
        </authorList>
    </citation>
    <scope>NUCLEOTIDE SEQUENCE [LARGE SCALE GENOMIC DNA]</scope>
    <source>
        <strain evidence="2 3">NCTC13159</strain>
    </source>
</reference>
<dbReference type="PROSITE" id="PS51257">
    <property type="entry name" value="PROKAR_LIPOPROTEIN"/>
    <property type="match status" value="1"/>
</dbReference>
<sequence>MSISPRRGVTARAAIPLLLCISIALTGCSSLNSMFGGNSSEDALAKLKWDYSEKGVHVNWTASADLNVSGGDPHSLLLTVLQMPEPNVFRQAAASSQGLSALLSAATLPTGFTSMQRIFIQPGKRGDTWLPRAEGTQYVAVIAGYYSLDTARVTRLYRVGADVDSKGLFVKTRTAEPLPLDITLELGSDGLLGGTSAPAEAPSVDKPTAGEVALDGNASTPQEQSIPRAPTP</sequence>
<evidence type="ECO:0000256" key="1">
    <source>
        <dbReference type="SAM" id="MobiDB-lite"/>
    </source>
</evidence>
<dbReference type="NCBIfam" id="TIGR03352">
    <property type="entry name" value="VI_chp_3"/>
    <property type="match status" value="1"/>
</dbReference>
<dbReference type="Pfam" id="PF12790">
    <property type="entry name" value="T6SS-SciN"/>
    <property type="match status" value="1"/>
</dbReference>
<proteinExistence type="predicted"/>
<dbReference type="InterPro" id="IPR038706">
    <property type="entry name" value="Type_VI_SciN-like_sf"/>
</dbReference>
<name>A0AAJ5CYH9_PANPU</name>
<dbReference type="InterPro" id="IPR017734">
    <property type="entry name" value="T6SS_SciN"/>
</dbReference>
<dbReference type="AlphaFoldDB" id="A0AAJ5CYH9"/>
<organism evidence="2 3">
    <name type="scientific">Pandoraea pulmonicola</name>
    <dbReference type="NCBI Taxonomy" id="93221"/>
    <lineage>
        <taxon>Bacteria</taxon>
        <taxon>Pseudomonadati</taxon>
        <taxon>Pseudomonadota</taxon>
        <taxon>Betaproteobacteria</taxon>
        <taxon>Burkholderiales</taxon>
        <taxon>Burkholderiaceae</taxon>
        <taxon>Pandoraea</taxon>
    </lineage>
</organism>
<comment type="caution">
    <text evidence="2">The sequence shown here is derived from an EMBL/GenBank/DDBJ whole genome shotgun (WGS) entry which is preliminary data.</text>
</comment>
<gene>
    <name evidence="2" type="ORF">NCTC13159_00014</name>
</gene>
<dbReference type="Gene3D" id="2.60.40.4150">
    <property type="entry name" value="Type VI secretion system, lipoprotein SciN"/>
    <property type="match status" value="1"/>
</dbReference>
<dbReference type="Proteomes" id="UP000254589">
    <property type="component" value="Unassembled WGS sequence"/>
</dbReference>
<evidence type="ECO:0000313" key="2">
    <source>
        <dbReference type="EMBL" id="SUA88565.1"/>
    </source>
</evidence>
<protein>
    <submittedName>
        <fullName evidence="2">Uncharacterized protein conserved in bacteria</fullName>
    </submittedName>
</protein>